<feature type="domain" description="VOC" evidence="1">
    <location>
        <begin position="4"/>
        <end position="126"/>
    </location>
</feature>
<dbReference type="PROSITE" id="PS51819">
    <property type="entry name" value="VOC"/>
    <property type="match status" value="1"/>
</dbReference>
<evidence type="ECO:0000313" key="2">
    <source>
        <dbReference type="EMBL" id="UUY05288.1"/>
    </source>
</evidence>
<protein>
    <submittedName>
        <fullName evidence="2">VOC family protein</fullName>
    </submittedName>
</protein>
<name>A0ABY5PKU1_9ACTN</name>
<dbReference type="Gene3D" id="3.30.720.110">
    <property type="match status" value="1"/>
</dbReference>
<accession>A0ABY5PKU1</accession>
<proteinExistence type="predicted"/>
<dbReference type="Gene3D" id="3.30.720.120">
    <property type="match status" value="1"/>
</dbReference>
<dbReference type="SUPFAM" id="SSF54593">
    <property type="entry name" value="Glyoxalase/Bleomycin resistance protein/Dihydroxybiphenyl dioxygenase"/>
    <property type="match status" value="1"/>
</dbReference>
<keyword evidence="3" id="KW-1185">Reference proteome</keyword>
<dbReference type="Proteomes" id="UP001058860">
    <property type="component" value="Chromosome"/>
</dbReference>
<organism evidence="2 3">
    <name type="scientific">Svornostia abyssi</name>
    <dbReference type="NCBI Taxonomy" id="2898438"/>
    <lineage>
        <taxon>Bacteria</taxon>
        <taxon>Bacillati</taxon>
        <taxon>Actinomycetota</taxon>
        <taxon>Thermoleophilia</taxon>
        <taxon>Solirubrobacterales</taxon>
        <taxon>Baekduiaceae</taxon>
        <taxon>Svornostia</taxon>
    </lineage>
</organism>
<dbReference type="InterPro" id="IPR037523">
    <property type="entry name" value="VOC_core"/>
</dbReference>
<evidence type="ECO:0000259" key="1">
    <source>
        <dbReference type="PROSITE" id="PS51819"/>
    </source>
</evidence>
<evidence type="ECO:0000313" key="3">
    <source>
        <dbReference type="Proteomes" id="UP001058860"/>
    </source>
</evidence>
<dbReference type="PANTHER" id="PTHR34109:SF1">
    <property type="entry name" value="VOC DOMAIN-CONTAINING PROTEIN"/>
    <property type="match status" value="1"/>
</dbReference>
<dbReference type="Pfam" id="PF00903">
    <property type="entry name" value="Glyoxalase"/>
    <property type="match status" value="1"/>
</dbReference>
<sequence>MTAPTFYPTLRYRDPDAAITWLGDAFGFTPKDVFRDDAGAVAHAELAFGDGLVMLGAVPSEDAPDRLRYEQGVTSTYAYTADPDTLFARAKTAGADVAMALRDTPYGSREFSVRDPEGHVWSFGTYRPAT</sequence>
<dbReference type="EMBL" id="CP088295">
    <property type="protein sequence ID" value="UUY05288.1"/>
    <property type="molecule type" value="Genomic_DNA"/>
</dbReference>
<reference evidence="3" key="1">
    <citation type="submission" date="2021-11" db="EMBL/GenBank/DDBJ databases">
        <title>Cultivation dependent microbiological survey of springs from the worlds oldest radium mine currently devoted to the extraction of radon-saturated water.</title>
        <authorList>
            <person name="Kapinusova G."/>
            <person name="Smrhova T."/>
            <person name="Strejcek M."/>
            <person name="Suman J."/>
            <person name="Jani K."/>
            <person name="Pajer P."/>
            <person name="Uhlik O."/>
        </authorList>
    </citation>
    <scope>NUCLEOTIDE SEQUENCE [LARGE SCALE GENOMIC DNA]</scope>
    <source>
        <strain evidence="3">J379</strain>
    </source>
</reference>
<gene>
    <name evidence="2" type="ORF">LRS13_07140</name>
</gene>
<dbReference type="InterPro" id="IPR029068">
    <property type="entry name" value="Glyas_Bleomycin-R_OHBP_Dase"/>
</dbReference>
<dbReference type="RefSeq" id="WP_353865748.1">
    <property type="nucleotide sequence ID" value="NZ_CP088295.1"/>
</dbReference>
<dbReference type="InterPro" id="IPR004360">
    <property type="entry name" value="Glyas_Fos-R_dOase_dom"/>
</dbReference>
<dbReference type="PANTHER" id="PTHR34109">
    <property type="entry name" value="BNAUNNG04460D PROTEIN-RELATED"/>
    <property type="match status" value="1"/>
</dbReference>